<keyword evidence="2" id="KW-1185">Reference proteome</keyword>
<dbReference type="InParanoid" id="A0A1Y5U073"/>
<evidence type="ECO:0000313" key="2">
    <source>
        <dbReference type="Proteomes" id="UP000193200"/>
    </source>
</evidence>
<reference evidence="1 2" key="1">
    <citation type="submission" date="2017-03" db="EMBL/GenBank/DDBJ databases">
        <authorList>
            <person name="Afonso C.L."/>
            <person name="Miller P.J."/>
            <person name="Scott M.A."/>
            <person name="Spackman E."/>
            <person name="Goraichik I."/>
            <person name="Dimitrov K.M."/>
            <person name="Suarez D.L."/>
            <person name="Swayne D.E."/>
        </authorList>
    </citation>
    <scope>NUCLEOTIDE SEQUENCE [LARGE SCALE GENOMIC DNA]</scope>
    <source>
        <strain evidence="1 2">CECT 7691</strain>
    </source>
</reference>
<dbReference type="Pfam" id="PF06528">
    <property type="entry name" value="Phage_P2_GpE"/>
    <property type="match status" value="1"/>
</dbReference>
<accession>A0A1Y5U073</accession>
<dbReference type="EMBL" id="FWFR01000008">
    <property type="protein sequence ID" value="SLN77605.1"/>
    <property type="molecule type" value="Genomic_DNA"/>
</dbReference>
<sequence>MIELLAGYPFHIAPAELMEFDAAELAWWHARAAGRLEAEAEAHRGA</sequence>
<proteinExistence type="predicted"/>
<dbReference type="RefSeq" id="WP_139839866.1">
    <property type="nucleotide sequence ID" value="NZ_FWFR01000008.1"/>
</dbReference>
<evidence type="ECO:0000313" key="1">
    <source>
        <dbReference type="EMBL" id="SLN77605.1"/>
    </source>
</evidence>
<gene>
    <name evidence="1" type="ORF">OCH7691_04478</name>
</gene>
<name>A0A1Y5U073_9PROT</name>
<dbReference type="AlphaFoldDB" id="A0A1Y5U073"/>
<organism evidence="1 2">
    <name type="scientific">Oceanibacterium hippocampi</name>
    <dbReference type="NCBI Taxonomy" id="745714"/>
    <lineage>
        <taxon>Bacteria</taxon>
        <taxon>Pseudomonadati</taxon>
        <taxon>Pseudomonadota</taxon>
        <taxon>Alphaproteobacteria</taxon>
        <taxon>Sneathiellales</taxon>
        <taxon>Sneathiellaceae</taxon>
        <taxon>Oceanibacterium</taxon>
    </lineage>
</organism>
<dbReference type="InterPro" id="IPR009493">
    <property type="entry name" value="P2_GpE"/>
</dbReference>
<dbReference type="Proteomes" id="UP000193200">
    <property type="component" value="Unassembled WGS sequence"/>
</dbReference>
<evidence type="ECO:0008006" key="3">
    <source>
        <dbReference type="Google" id="ProtNLM"/>
    </source>
</evidence>
<protein>
    <recommendedName>
        <fullName evidence="3">Phage P2 GpE</fullName>
    </recommendedName>
</protein>